<dbReference type="PANTHER" id="PTHR12677">
    <property type="entry name" value="GOLGI APPARATUS MEMBRANE PROTEIN TVP38-RELATED"/>
    <property type="match status" value="1"/>
</dbReference>
<proteinExistence type="inferred from homology"/>
<evidence type="ECO:0000259" key="7">
    <source>
        <dbReference type="Pfam" id="PF09335"/>
    </source>
</evidence>
<dbReference type="PANTHER" id="PTHR12677:SF59">
    <property type="entry name" value="GOLGI APPARATUS MEMBRANE PROTEIN TVP38-RELATED"/>
    <property type="match status" value="1"/>
</dbReference>
<protein>
    <recommendedName>
        <fullName evidence="6">TVP38/TMEM64 family membrane protein</fullName>
    </recommendedName>
</protein>
<sequence length="210" mass="23388">MKKWLLLAGYLIILLAAFGNLNKITAWLKTGDVHLLPYMFVAAIFLGLFPVFPYGVFAGMMGAKYGAAMGALINWTGGFGSAVLLFLFVRYGYQKSGQKMLARYPKVDEFTDLFEANAFLAILFARLIPVVPSPVVTIYSAISSVRTVSFTIATALGKIPTILLFTFVGDQLFHNLYLTIVTLVSYGCFVGIVYIIYRRWQARHQKKSLL</sequence>
<evidence type="ECO:0000256" key="4">
    <source>
        <dbReference type="ARBA" id="ARBA00022989"/>
    </source>
</evidence>
<evidence type="ECO:0000256" key="3">
    <source>
        <dbReference type="ARBA" id="ARBA00022692"/>
    </source>
</evidence>
<feature type="transmembrane region" description="Helical" evidence="6">
    <location>
        <begin position="113"/>
        <end position="136"/>
    </location>
</feature>
<keyword evidence="4 6" id="KW-1133">Transmembrane helix</keyword>
<comment type="similarity">
    <text evidence="6">Belongs to the TVP38/TMEM64 family.</text>
</comment>
<organism evidence="8 9">
    <name type="scientific">Brevibacillus fluminis</name>
    <dbReference type="NCBI Taxonomy" id="511487"/>
    <lineage>
        <taxon>Bacteria</taxon>
        <taxon>Bacillati</taxon>
        <taxon>Bacillota</taxon>
        <taxon>Bacilli</taxon>
        <taxon>Bacillales</taxon>
        <taxon>Paenibacillaceae</taxon>
        <taxon>Brevibacillus</taxon>
    </lineage>
</organism>
<feature type="transmembrane region" description="Helical" evidence="6">
    <location>
        <begin position="148"/>
        <end position="169"/>
    </location>
</feature>
<dbReference type="EMBL" id="RHHQ01000004">
    <property type="protein sequence ID" value="RNB92017.1"/>
    <property type="molecule type" value="Genomic_DNA"/>
</dbReference>
<evidence type="ECO:0000256" key="2">
    <source>
        <dbReference type="ARBA" id="ARBA00022475"/>
    </source>
</evidence>
<dbReference type="GO" id="GO:0005886">
    <property type="term" value="C:plasma membrane"/>
    <property type="evidence" value="ECO:0007669"/>
    <property type="project" value="UniProtKB-SubCell"/>
</dbReference>
<evidence type="ECO:0000256" key="5">
    <source>
        <dbReference type="ARBA" id="ARBA00023136"/>
    </source>
</evidence>
<dbReference type="Proteomes" id="UP000271031">
    <property type="component" value="Unassembled WGS sequence"/>
</dbReference>
<evidence type="ECO:0000256" key="1">
    <source>
        <dbReference type="ARBA" id="ARBA00004651"/>
    </source>
</evidence>
<evidence type="ECO:0000313" key="8">
    <source>
        <dbReference type="EMBL" id="RNB92017.1"/>
    </source>
</evidence>
<dbReference type="RefSeq" id="WP_122916680.1">
    <property type="nucleotide sequence ID" value="NZ_RHHQ01000004.1"/>
</dbReference>
<evidence type="ECO:0000313" key="9">
    <source>
        <dbReference type="Proteomes" id="UP000271031"/>
    </source>
</evidence>
<dbReference type="InterPro" id="IPR032816">
    <property type="entry name" value="VTT_dom"/>
</dbReference>
<feature type="domain" description="VTT" evidence="7">
    <location>
        <begin position="52"/>
        <end position="171"/>
    </location>
</feature>
<comment type="subcellular location">
    <subcellularLocation>
        <location evidence="1 6">Cell membrane</location>
        <topology evidence="1 6">Multi-pass membrane protein</topology>
    </subcellularLocation>
</comment>
<evidence type="ECO:0000256" key="6">
    <source>
        <dbReference type="RuleBase" id="RU366058"/>
    </source>
</evidence>
<comment type="caution">
    <text evidence="8">The sequence shown here is derived from an EMBL/GenBank/DDBJ whole genome shotgun (WGS) entry which is preliminary data.</text>
</comment>
<keyword evidence="2 6" id="KW-1003">Cell membrane</keyword>
<dbReference type="OrthoDB" id="2381682at2"/>
<feature type="transmembrane region" description="Helical" evidence="6">
    <location>
        <begin position="72"/>
        <end position="93"/>
    </location>
</feature>
<feature type="transmembrane region" description="Helical" evidence="6">
    <location>
        <begin position="175"/>
        <end position="197"/>
    </location>
</feature>
<dbReference type="Pfam" id="PF09335">
    <property type="entry name" value="VTT_dom"/>
    <property type="match status" value="1"/>
</dbReference>
<reference evidence="8 9" key="1">
    <citation type="submission" date="2018-10" db="EMBL/GenBank/DDBJ databases">
        <title>Phylogenomics of Brevibacillus.</title>
        <authorList>
            <person name="Dunlap C."/>
        </authorList>
    </citation>
    <scope>NUCLEOTIDE SEQUENCE [LARGE SCALE GENOMIC DNA]</scope>
    <source>
        <strain evidence="8 9">JCM 15716</strain>
    </source>
</reference>
<gene>
    <name evidence="8" type="ORF">EDM56_04505</name>
</gene>
<dbReference type="InterPro" id="IPR015414">
    <property type="entry name" value="TMEM64"/>
</dbReference>
<accession>A0A3M8DYG0</accession>
<dbReference type="AlphaFoldDB" id="A0A3M8DYG0"/>
<keyword evidence="9" id="KW-1185">Reference proteome</keyword>
<keyword evidence="5 6" id="KW-0472">Membrane</keyword>
<feature type="transmembrane region" description="Helical" evidence="6">
    <location>
        <begin position="35"/>
        <end position="60"/>
    </location>
</feature>
<keyword evidence="3 6" id="KW-0812">Transmembrane</keyword>
<name>A0A3M8DYG0_9BACL</name>